<organism evidence="1 2">
    <name type="scientific">Dipteronia sinensis</name>
    <dbReference type="NCBI Taxonomy" id="43782"/>
    <lineage>
        <taxon>Eukaryota</taxon>
        <taxon>Viridiplantae</taxon>
        <taxon>Streptophyta</taxon>
        <taxon>Embryophyta</taxon>
        <taxon>Tracheophyta</taxon>
        <taxon>Spermatophyta</taxon>
        <taxon>Magnoliopsida</taxon>
        <taxon>eudicotyledons</taxon>
        <taxon>Gunneridae</taxon>
        <taxon>Pentapetalae</taxon>
        <taxon>rosids</taxon>
        <taxon>malvids</taxon>
        <taxon>Sapindales</taxon>
        <taxon>Sapindaceae</taxon>
        <taxon>Hippocastanoideae</taxon>
        <taxon>Acereae</taxon>
        <taxon>Dipteronia</taxon>
    </lineage>
</organism>
<dbReference type="EMBL" id="JANJYJ010000001">
    <property type="protein sequence ID" value="KAK3230142.1"/>
    <property type="molecule type" value="Genomic_DNA"/>
</dbReference>
<dbReference type="PANTHER" id="PTHR35546:SF70">
    <property type="entry name" value="F-BOX PROTEIN INTERACTION DOMAIN PROTEIN"/>
    <property type="match status" value="1"/>
</dbReference>
<dbReference type="AlphaFoldDB" id="A0AAE0B6E5"/>
<dbReference type="InterPro" id="IPR055290">
    <property type="entry name" value="At3g26010-like"/>
</dbReference>
<keyword evidence="2" id="KW-1185">Reference proteome</keyword>
<comment type="caution">
    <text evidence="1">The sequence shown here is derived from an EMBL/GenBank/DDBJ whole genome shotgun (WGS) entry which is preliminary data.</text>
</comment>
<dbReference type="Proteomes" id="UP001281410">
    <property type="component" value="Unassembled WGS sequence"/>
</dbReference>
<dbReference type="PANTHER" id="PTHR35546">
    <property type="entry name" value="F-BOX PROTEIN INTERACTION DOMAIN PROTEIN-RELATED"/>
    <property type="match status" value="1"/>
</dbReference>
<evidence type="ECO:0000313" key="1">
    <source>
        <dbReference type="EMBL" id="KAK3230142.1"/>
    </source>
</evidence>
<accession>A0AAE0B6E5</accession>
<protein>
    <recommendedName>
        <fullName evidence="3">F-box protein</fullName>
    </recommendedName>
</protein>
<reference evidence="1" key="1">
    <citation type="journal article" date="2023" name="Plant J.">
        <title>Genome sequences and population genomics provide insights into the demographic history, inbreeding, and mutation load of two 'living fossil' tree species of Dipteronia.</title>
        <authorList>
            <person name="Feng Y."/>
            <person name="Comes H.P."/>
            <person name="Chen J."/>
            <person name="Zhu S."/>
            <person name="Lu R."/>
            <person name="Zhang X."/>
            <person name="Li P."/>
            <person name="Qiu J."/>
            <person name="Olsen K.M."/>
            <person name="Qiu Y."/>
        </authorList>
    </citation>
    <scope>NUCLEOTIDE SEQUENCE</scope>
    <source>
        <strain evidence="1">NBL</strain>
    </source>
</reference>
<name>A0AAE0B6E5_9ROSI</name>
<proteinExistence type="predicted"/>
<evidence type="ECO:0000313" key="2">
    <source>
        <dbReference type="Proteomes" id="UP001281410"/>
    </source>
</evidence>
<sequence>MPSPALYPPGLAFDGHHYQVVLVHIPNFEYSAATLELEIFSSKTNNWRRHTPDNLSLPFHPPADVFSDLATAPIFSNGAIHWEICGRLLVYNVQAVYFALINQPTEWCWQSATTYKRCFWESDGRVHYSYTDSQGVHTWILLNEFDLAYYSKINIIDCKEEFPWKLADSIHYQTLKENNPDIFKQGKMWETHYPSPFAYNEASQTMYMQLPGIVVSYNTKTRVLHLV</sequence>
<evidence type="ECO:0008006" key="3">
    <source>
        <dbReference type="Google" id="ProtNLM"/>
    </source>
</evidence>
<gene>
    <name evidence="1" type="ORF">Dsin_002023</name>
</gene>